<evidence type="ECO:0000256" key="1">
    <source>
        <dbReference type="SAM" id="Coils"/>
    </source>
</evidence>
<gene>
    <name evidence="2" type="ORF">PIB30_054717</name>
</gene>
<evidence type="ECO:0000313" key="2">
    <source>
        <dbReference type="EMBL" id="MED6221443.1"/>
    </source>
</evidence>
<reference evidence="2 3" key="1">
    <citation type="journal article" date="2023" name="Plants (Basel)">
        <title>Bridging the Gap: Combining Genomics and Transcriptomics Approaches to Understand Stylosanthes scabra, an Orphan Legume from the Brazilian Caatinga.</title>
        <authorList>
            <person name="Ferreira-Neto J.R.C."/>
            <person name="da Silva M.D."/>
            <person name="Binneck E."/>
            <person name="de Melo N.F."/>
            <person name="da Silva R.H."/>
            <person name="de Melo A.L.T.M."/>
            <person name="Pandolfi V."/>
            <person name="Bustamante F.O."/>
            <person name="Brasileiro-Vidal A.C."/>
            <person name="Benko-Iseppon A.M."/>
        </authorList>
    </citation>
    <scope>NUCLEOTIDE SEQUENCE [LARGE SCALE GENOMIC DNA]</scope>
    <source>
        <tissue evidence="2">Leaves</tissue>
    </source>
</reference>
<organism evidence="2 3">
    <name type="scientific">Stylosanthes scabra</name>
    <dbReference type="NCBI Taxonomy" id="79078"/>
    <lineage>
        <taxon>Eukaryota</taxon>
        <taxon>Viridiplantae</taxon>
        <taxon>Streptophyta</taxon>
        <taxon>Embryophyta</taxon>
        <taxon>Tracheophyta</taxon>
        <taxon>Spermatophyta</taxon>
        <taxon>Magnoliopsida</taxon>
        <taxon>eudicotyledons</taxon>
        <taxon>Gunneridae</taxon>
        <taxon>Pentapetalae</taxon>
        <taxon>rosids</taxon>
        <taxon>fabids</taxon>
        <taxon>Fabales</taxon>
        <taxon>Fabaceae</taxon>
        <taxon>Papilionoideae</taxon>
        <taxon>50 kb inversion clade</taxon>
        <taxon>dalbergioids sensu lato</taxon>
        <taxon>Dalbergieae</taxon>
        <taxon>Pterocarpus clade</taxon>
        <taxon>Stylosanthes</taxon>
    </lineage>
</organism>
<comment type="caution">
    <text evidence="2">The sequence shown here is derived from an EMBL/GenBank/DDBJ whole genome shotgun (WGS) entry which is preliminary data.</text>
</comment>
<dbReference type="Proteomes" id="UP001341840">
    <property type="component" value="Unassembled WGS sequence"/>
</dbReference>
<evidence type="ECO:0000313" key="3">
    <source>
        <dbReference type="Proteomes" id="UP001341840"/>
    </source>
</evidence>
<name>A0ABU6ZHJ9_9FABA</name>
<accession>A0ABU6ZHJ9</accession>
<dbReference type="EMBL" id="JASCZI010272280">
    <property type="protein sequence ID" value="MED6221443.1"/>
    <property type="molecule type" value="Genomic_DNA"/>
</dbReference>
<dbReference type="SUPFAM" id="SSF57997">
    <property type="entry name" value="Tropomyosin"/>
    <property type="match status" value="1"/>
</dbReference>
<proteinExistence type="predicted"/>
<keyword evidence="1" id="KW-0175">Coiled coil</keyword>
<sequence>MPMHLVQQWSSRFCCDPFVPFALSGQFRSELRLLNPETLEHTYQGIIGLEFALVAKTKAEKALLAAEDQASVLKVEKNSVLEKVARLDEDIKVLKAQLESSQLSVSKDQKRAESAESRLKSLSTSLETTQAELGKAREEANYWCTEWKSLCTEAKEMCQETLEIVLDQVSHLCPSVDFSVINLKTRWDPKGRRIYIPEELLAEDAKAAKTLPEAVVGNAPLKKFVNFGIVLF</sequence>
<keyword evidence="3" id="KW-1185">Reference proteome</keyword>
<protein>
    <submittedName>
        <fullName evidence="2">Uncharacterized protein</fullName>
    </submittedName>
</protein>
<feature type="coiled-coil region" evidence="1">
    <location>
        <begin position="56"/>
        <end position="139"/>
    </location>
</feature>